<keyword evidence="5 8" id="KW-0378">Hydrolase</keyword>
<dbReference type="InterPro" id="IPR002716">
    <property type="entry name" value="PIN_dom"/>
</dbReference>
<name>A0ABP8AB27_9MICO</name>
<dbReference type="RefSeq" id="WP_344756904.1">
    <property type="nucleotide sequence ID" value="NZ_BAABBW010000006.1"/>
</dbReference>
<comment type="similarity">
    <text evidence="7 8">Belongs to the PINc/VapC protein family.</text>
</comment>
<keyword evidence="2 8" id="KW-1277">Toxin-antitoxin system</keyword>
<comment type="cofactor">
    <cofactor evidence="1 8">
        <name>Mg(2+)</name>
        <dbReference type="ChEBI" id="CHEBI:18420"/>
    </cofactor>
</comment>
<keyword evidence="8" id="KW-0800">Toxin</keyword>
<dbReference type="InterPro" id="IPR022907">
    <property type="entry name" value="VapC_family"/>
</dbReference>
<keyword evidence="11" id="KW-1185">Reference proteome</keyword>
<feature type="binding site" evidence="8">
    <location>
        <position position="7"/>
    </location>
    <ligand>
        <name>Mg(2+)</name>
        <dbReference type="ChEBI" id="CHEBI:18420"/>
    </ligand>
</feature>
<accession>A0ABP8AB27</accession>
<dbReference type="InterPro" id="IPR050556">
    <property type="entry name" value="Type_II_TA_system_RNase"/>
</dbReference>
<evidence type="ECO:0000256" key="5">
    <source>
        <dbReference type="ARBA" id="ARBA00022801"/>
    </source>
</evidence>
<dbReference type="PANTHER" id="PTHR33653:SF1">
    <property type="entry name" value="RIBONUCLEASE VAPC2"/>
    <property type="match status" value="1"/>
</dbReference>
<protein>
    <recommendedName>
        <fullName evidence="8">Ribonuclease VapC</fullName>
        <shortName evidence="8">RNase VapC</shortName>
        <ecNumber evidence="8">3.1.-.-</ecNumber>
    </recommendedName>
    <alternativeName>
        <fullName evidence="8">Toxin VapC</fullName>
    </alternativeName>
</protein>
<proteinExistence type="inferred from homology"/>
<feature type="binding site" evidence="8">
    <location>
        <position position="97"/>
    </location>
    <ligand>
        <name>Mg(2+)</name>
        <dbReference type="ChEBI" id="CHEBI:18420"/>
    </ligand>
</feature>
<dbReference type="EMBL" id="BAABBW010000006">
    <property type="protein sequence ID" value="GAA4180792.1"/>
    <property type="molecule type" value="Genomic_DNA"/>
</dbReference>
<evidence type="ECO:0000256" key="2">
    <source>
        <dbReference type="ARBA" id="ARBA00022649"/>
    </source>
</evidence>
<dbReference type="Gene3D" id="3.40.50.1010">
    <property type="entry name" value="5'-nuclease"/>
    <property type="match status" value="1"/>
</dbReference>
<evidence type="ECO:0000256" key="4">
    <source>
        <dbReference type="ARBA" id="ARBA00022723"/>
    </source>
</evidence>
<dbReference type="Pfam" id="PF01850">
    <property type="entry name" value="PIN"/>
    <property type="match status" value="1"/>
</dbReference>
<evidence type="ECO:0000256" key="3">
    <source>
        <dbReference type="ARBA" id="ARBA00022722"/>
    </source>
</evidence>
<keyword evidence="4 8" id="KW-0479">Metal-binding</keyword>
<organism evidence="10 11">
    <name type="scientific">Gryllotalpicola koreensis</name>
    <dbReference type="NCBI Taxonomy" id="993086"/>
    <lineage>
        <taxon>Bacteria</taxon>
        <taxon>Bacillati</taxon>
        <taxon>Actinomycetota</taxon>
        <taxon>Actinomycetes</taxon>
        <taxon>Micrococcales</taxon>
        <taxon>Microbacteriaceae</taxon>
        <taxon>Gryllotalpicola</taxon>
    </lineage>
</organism>
<gene>
    <name evidence="8" type="primary">vapC</name>
    <name evidence="10" type="ORF">GCM10022287_35100</name>
</gene>
<dbReference type="EC" id="3.1.-.-" evidence="8"/>
<dbReference type="HAMAP" id="MF_00265">
    <property type="entry name" value="VapC_Nob1"/>
    <property type="match status" value="1"/>
</dbReference>
<comment type="caution">
    <text evidence="10">The sequence shown here is derived from an EMBL/GenBank/DDBJ whole genome shotgun (WGS) entry which is preliminary data.</text>
</comment>
<comment type="function">
    <text evidence="8">Toxic component of a toxin-antitoxin (TA) system. An RNase.</text>
</comment>
<evidence type="ECO:0000313" key="10">
    <source>
        <dbReference type="EMBL" id="GAA4180792.1"/>
    </source>
</evidence>
<dbReference type="SUPFAM" id="SSF88723">
    <property type="entry name" value="PIN domain-like"/>
    <property type="match status" value="1"/>
</dbReference>
<sequence>MARLILDTNLLVAAERTGELVGVQPDDDLAVAAISLAEFEVGILAASTRKATARRQALFDEILATTQVLDYTRHTAAAHAALLEHVRESGTPRGAHDLIIAAHARETGRAIASTDRRARFAELPGVTVR</sequence>
<dbReference type="PANTHER" id="PTHR33653">
    <property type="entry name" value="RIBONUCLEASE VAPC2"/>
    <property type="match status" value="1"/>
</dbReference>
<evidence type="ECO:0000256" key="7">
    <source>
        <dbReference type="ARBA" id="ARBA00038093"/>
    </source>
</evidence>
<keyword evidence="3 8" id="KW-0540">Nuclease</keyword>
<evidence type="ECO:0000256" key="8">
    <source>
        <dbReference type="HAMAP-Rule" id="MF_00265"/>
    </source>
</evidence>
<evidence type="ECO:0000256" key="6">
    <source>
        <dbReference type="ARBA" id="ARBA00022842"/>
    </source>
</evidence>
<dbReference type="InterPro" id="IPR029060">
    <property type="entry name" value="PIN-like_dom_sf"/>
</dbReference>
<reference evidence="11" key="1">
    <citation type="journal article" date="2019" name="Int. J. Syst. Evol. Microbiol.">
        <title>The Global Catalogue of Microorganisms (GCM) 10K type strain sequencing project: providing services to taxonomists for standard genome sequencing and annotation.</title>
        <authorList>
            <consortium name="The Broad Institute Genomics Platform"/>
            <consortium name="The Broad Institute Genome Sequencing Center for Infectious Disease"/>
            <person name="Wu L."/>
            <person name="Ma J."/>
        </authorList>
    </citation>
    <scope>NUCLEOTIDE SEQUENCE [LARGE SCALE GENOMIC DNA]</scope>
    <source>
        <strain evidence="11">JCM 17591</strain>
    </source>
</reference>
<evidence type="ECO:0000259" key="9">
    <source>
        <dbReference type="Pfam" id="PF01850"/>
    </source>
</evidence>
<feature type="domain" description="PIN" evidence="9">
    <location>
        <begin position="5"/>
        <end position="122"/>
    </location>
</feature>
<evidence type="ECO:0000313" key="11">
    <source>
        <dbReference type="Proteomes" id="UP001501079"/>
    </source>
</evidence>
<dbReference type="Proteomes" id="UP001501079">
    <property type="component" value="Unassembled WGS sequence"/>
</dbReference>
<keyword evidence="6 8" id="KW-0460">Magnesium</keyword>
<evidence type="ECO:0000256" key="1">
    <source>
        <dbReference type="ARBA" id="ARBA00001946"/>
    </source>
</evidence>